<organism evidence="1 2">
    <name type="scientific">Fusarium solani subsp. cucurbitae</name>
    <name type="common">Neocosmosporum cucurbitae</name>
    <dbReference type="NCBI Taxonomy" id="2747967"/>
    <lineage>
        <taxon>Eukaryota</taxon>
        <taxon>Fungi</taxon>
        <taxon>Dikarya</taxon>
        <taxon>Ascomycota</taxon>
        <taxon>Pezizomycotina</taxon>
        <taxon>Sordariomycetes</taxon>
        <taxon>Hypocreomycetidae</taxon>
        <taxon>Hypocreales</taxon>
        <taxon>Nectriaceae</taxon>
        <taxon>Fusarium</taxon>
        <taxon>Fusarium solani species complex</taxon>
    </lineage>
</organism>
<dbReference type="Proteomes" id="UP000830768">
    <property type="component" value="Chromosome 5"/>
</dbReference>
<proteinExistence type="predicted"/>
<dbReference type="EMBL" id="CP090034">
    <property type="protein sequence ID" value="UPK95424.1"/>
    <property type="molecule type" value="Genomic_DNA"/>
</dbReference>
<name>A0ACD3Z2E1_FUSSC</name>
<reference evidence="1" key="1">
    <citation type="submission" date="2021-11" db="EMBL/GenBank/DDBJ databases">
        <title>Fusarium solani-melongenae Genome sequencing and assembly.</title>
        <authorList>
            <person name="Xie S."/>
            <person name="Huang L."/>
            <person name="Zhang X."/>
        </authorList>
    </citation>
    <scope>NUCLEOTIDE SEQUENCE</scope>
    <source>
        <strain evidence="1">CRI 24-3</strain>
    </source>
</reference>
<sequence length="251" mass="27705">MKTLAQRCPESGVQSVTGLEIMEYVPEDKVHLKTGDIYACEEGDEFRVLGPQELSPGGLWGCEYQTWIVNIHIYCRWLLARFVRQGGNLVQMRLSSLDEAFDLMPSSGSAKLLVVNCSGRNFDTDPRCNVIRGQAVLVKNAHHKTATRHKNDGSWSFLIPRPLGGGTIVGGMKQMGDWGSEIRPEETKAILEAAVRCWPEFVSKVEDFEVVAVNVVVHGYGAGARGYELSWGVAERIVSLVGREIGEVAKL</sequence>
<gene>
    <name evidence="1" type="ORF">LCI18_006359</name>
</gene>
<keyword evidence="2" id="KW-1185">Reference proteome</keyword>
<evidence type="ECO:0000313" key="2">
    <source>
        <dbReference type="Proteomes" id="UP000830768"/>
    </source>
</evidence>
<protein>
    <submittedName>
        <fullName evidence="1">Uncharacterized protein</fullName>
    </submittedName>
</protein>
<evidence type="ECO:0000313" key="1">
    <source>
        <dbReference type="EMBL" id="UPK95424.1"/>
    </source>
</evidence>
<accession>A0ACD3Z2E1</accession>